<reference evidence="1 2" key="1">
    <citation type="submission" date="2019-01" db="EMBL/GenBank/DDBJ databases">
        <authorList>
            <person name="Sayadi A."/>
        </authorList>
    </citation>
    <scope>NUCLEOTIDE SEQUENCE [LARGE SCALE GENOMIC DNA]</scope>
</reference>
<dbReference type="Proteomes" id="UP000410492">
    <property type="component" value="Unassembled WGS sequence"/>
</dbReference>
<dbReference type="EMBL" id="CAACVG010007327">
    <property type="protein sequence ID" value="VEN44856.1"/>
    <property type="molecule type" value="Genomic_DNA"/>
</dbReference>
<protein>
    <submittedName>
        <fullName evidence="1">Uncharacterized protein</fullName>
    </submittedName>
</protein>
<sequence>MRILLRGGGGGGRGCIFVDYVYVPDLKHINS</sequence>
<evidence type="ECO:0000313" key="1">
    <source>
        <dbReference type="EMBL" id="VEN44856.1"/>
    </source>
</evidence>
<proteinExistence type="predicted"/>
<dbReference type="AlphaFoldDB" id="A0A653CAV9"/>
<organism evidence="1 2">
    <name type="scientific">Callosobruchus maculatus</name>
    <name type="common">Southern cowpea weevil</name>
    <name type="synonym">Pulse bruchid</name>
    <dbReference type="NCBI Taxonomy" id="64391"/>
    <lineage>
        <taxon>Eukaryota</taxon>
        <taxon>Metazoa</taxon>
        <taxon>Ecdysozoa</taxon>
        <taxon>Arthropoda</taxon>
        <taxon>Hexapoda</taxon>
        <taxon>Insecta</taxon>
        <taxon>Pterygota</taxon>
        <taxon>Neoptera</taxon>
        <taxon>Endopterygota</taxon>
        <taxon>Coleoptera</taxon>
        <taxon>Polyphaga</taxon>
        <taxon>Cucujiformia</taxon>
        <taxon>Chrysomeloidea</taxon>
        <taxon>Chrysomelidae</taxon>
        <taxon>Bruchinae</taxon>
        <taxon>Bruchini</taxon>
        <taxon>Callosobruchus</taxon>
    </lineage>
</organism>
<gene>
    <name evidence="1" type="ORF">CALMAC_LOCUS7511</name>
</gene>
<keyword evidence="2" id="KW-1185">Reference proteome</keyword>
<evidence type="ECO:0000313" key="2">
    <source>
        <dbReference type="Proteomes" id="UP000410492"/>
    </source>
</evidence>
<accession>A0A653CAV9</accession>
<name>A0A653CAV9_CALMS</name>